<name>A0A814F825_9BILA</name>
<evidence type="ECO:0000313" key="2">
    <source>
        <dbReference type="Proteomes" id="UP000663879"/>
    </source>
</evidence>
<organism evidence="1 2">
    <name type="scientific">Brachionus calyciflorus</name>
    <dbReference type="NCBI Taxonomy" id="104777"/>
    <lineage>
        <taxon>Eukaryota</taxon>
        <taxon>Metazoa</taxon>
        <taxon>Spiralia</taxon>
        <taxon>Gnathifera</taxon>
        <taxon>Rotifera</taxon>
        <taxon>Eurotatoria</taxon>
        <taxon>Monogononta</taxon>
        <taxon>Pseudotrocha</taxon>
        <taxon>Ploima</taxon>
        <taxon>Brachionidae</taxon>
        <taxon>Brachionus</taxon>
    </lineage>
</organism>
<proteinExistence type="predicted"/>
<sequence length="170" mass="19559">MRVRPMAERALDLLNASEVSTERAQDKLKCEHDENESMTTIVIIKSTKDKFCVETRPKINVNNENHQYEENMAKNLTYRELKLLEKDQTFINKLTKNDIKLRLKKKMGICSSKNKKNKCCVQCVPICQPCLPPILPALEMPLMLPSFPSYPLIDPCNPCPYVPYGFGYGF</sequence>
<comment type="caution">
    <text evidence="1">The sequence shown here is derived from an EMBL/GenBank/DDBJ whole genome shotgun (WGS) entry which is preliminary data.</text>
</comment>
<dbReference type="Proteomes" id="UP000663879">
    <property type="component" value="Unassembled WGS sequence"/>
</dbReference>
<dbReference type="EMBL" id="CAJNOC010003329">
    <property type="protein sequence ID" value="CAF0977963.1"/>
    <property type="molecule type" value="Genomic_DNA"/>
</dbReference>
<keyword evidence="2" id="KW-1185">Reference proteome</keyword>
<evidence type="ECO:0000313" key="1">
    <source>
        <dbReference type="EMBL" id="CAF0977963.1"/>
    </source>
</evidence>
<gene>
    <name evidence="1" type="ORF">OXX778_LOCUS15268</name>
</gene>
<accession>A0A814F825</accession>
<dbReference type="AlphaFoldDB" id="A0A814F825"/>
<reference evidence="1" key="1">
    <citation type="submission" date="2021-02" db="EMBL/GenBank/DDBJ databases">
        <authorList>
            <person name="Nowell W R."/>
        </authorList>
    </citation>
    <scope>NUCLEOTIDE SEQUENCE</scope>
    <source>
        <strain evidence="1">Ploen Becks lab</strain>
    </source>
</reference>
<protein>
    <submittedName>
        <fullName evidence="1">Uncharacterized protein</fullName>
    </submittedName>
</protein>